<sequence>MDVRKEMKVESVEEDEDKVTVATTGAKYIIDKSGKFGKISCYQMLNEERLLATIEFNHSFSTLSVEGKDNLSCVFHQQTGGKISCSFLRLQINSDSLLDIYSTLGLNLSFSGNFLAEYSAQKDGNVLLIDKIGGIGIYPYQGFKNIEHTNFTDKEWKINYVLSGYSRFFVSVFPPRKFNFHQSFEERIVHHGTIGPWVVDPHPTDEMLEEANKYANVLVLHEGIWQGKLTRIGKPLKTLEDIYAESAYCCFNYLPVDEKELIRVVKKAHSLKMKVIPYMSPFFSMAKGQDYLERLKITLDKYEFDGVYFDGISQDILYSYQMIQDARALLKDKILYVHCTSDPMKSVNIYCPFIDTYADYILRAEGLTSFTDKYVRYVISGYNISNSIGYICYYHLPLDFMHKFIDKTLNANARFYLGSPETEREKLLKKEYFSKLQIEKEKQWKKKSW</sequence>
<dbReference type="Proteomes" id="UP000182278">
    <property type="component" value="Unassembled WGS sequence"/>
</dbReference>
<reference evidence="1 2" key="1">
    <citation type="journal article" date="2016" name="Environ. Microbiol.">
        <title>Genomic resolution of a cold subsurface aquifer community provides metabolic insights for novel microbes adapted to high CO concentrations.</title>
        <authorList>
            <person name="Probst A.J."/>
            <person name="Castelle C.J."/>
            <person name="Singh A."/>
            <person name="Brown C.T."/>
            <person name="Anantharaman K."/>
            <person name="Sharon I."/>
            <person name="Hug L.A."/>
            <person name="Burstein D."/>
            <person name="Emerson J.B."/>
            <person name="Thomas B.C."/>
            <person name="Banfield J.F."/>
        </authorList>
    </citation>
    <scope>NUCLEOTIDE SEQUENCE [LARGE SCALE GENOMIC DNA]</scope>
    <source>
        <strain evidence="1">CG1_02_38_46</strain>
    </source>
</reference>
<accession>A0A1J4SCB2</accession>
<dbReference type="STRING" id="1817893.AUJ66_04545"/>
<proteinExistence type="predicted"/>
<dbReference type="AlphaFoldDB" id="A0A1J4SCB2"/>
<dbReference type="EMBL" id="MNUO01000067">
    <property type="protein sequence ID" value="OIN97031.1"/>
    <property type="molecule type" value="Genomic_DNA"/>
</dbReference>
<evidence type="ECO:0000313" key="1">
    <source>
        <dbReference type="EMBL" id="OIN97031.1"/>
    </source>
</evidence>
<protein>
    <submittedName>
        <fullName evidence="1">Uncharacterized protein</fullName>
    </submittedName>
</protein>
<comment type="caution">
    <text evidence="1">The sequence shown here is derived from an EMBL/GenBank/DDBJ whole genome shotgun (WGS) entry which is preliminary data.</text>
</comment>
<name>A0A1J4SCB2_9BACT</name>
<evidence type="ECO:0000313" key="2">
    <source>
        <dbReference type="Proteomes" id="UP000182278"/>
    </source>
</evidence>
<organism evidence="1 2">
    <name type="scientific">Candidatus Desantisbacteria bacterium CG1_02_38_46</name>
    <dbReference type="NCBI Taxonomy" id="1817893"/>
    <lineage>
        <taxon>Bacteria</taxon>
        <taxon>Candidatus Desantisiibacteriota</taxon>
    </lineage>
</organism>
<gene>
    <name evidence="1" type="ORF">AUJ66_04545</name>
</gene>